<dbReference type="Gene3D" id="3.30.420.10">
    <property type="entry name" value="Ribonuclease H-like superfamily/Ribonuclease H"/>
    <property type="match status" value="1"/>
</dbReference>
<reference evidence="3" key="1">
    <citation type="submission" date="2023-07" db="EMBL/GenBank/DDBJ databases">
        <title>A chromosome-level genome assembly of Lolium multiflorum.</title>
        <authorList>
            <person name="Chen Y."/>
            <person name="Copetti D."/>
            <person name="Kolliker R."/>
            <person name="Studer B."/>
        </authorList>
    </citation>
    <scope>NUCLEOTIDE SEQUENCE</scope>
    <source>
        <strain evidence="3">02402/16</strain>
        <tissue evidence="3">Leaf</tissue>
    </source>
</reference>
<keyword evidence="4" id="KW-1185">Reference proteome</keyword>
<dbReference type="EMBL" id="JAUUTY010000262">
    <property type="protein sequence ID" value="KAK1602396.1"/>
    <property type="molecule type" value="Genomic_DNA"/>
</dbReference>
<evidence type="ECO:0000313" key="3">
    <source>
        <dbReference type="EMBL" id="KAK1602396.1"/>
    </source>
</evidence>
<sequence length="596" mass="62589">MSRAAHLDAISGAIVPAGGVPPAGIPRQLGPVVLSFEAANYTKWAIYMRASLGRSGLLGHIDGTVAAAATDPAWTSDDYTVLNTLHAAIDEDVADMVLASHQTARQLWLAILELFSANKASKAIYLDNDFRQLVQGDMSITAYCRRQKQLSDALADNDSPVNNRALVLNTLRGLGPRFSSAATNISMTEPLPTFLRVRSMLLMEEMQQANAAANVASTALVAQARAPPSPTCTGTARRGDSSTSGKPKPAYKPKTKTGGRNGGGPSRTATPAPTGPWVCFSPGGSQWRAPSGPGILGPRPQAAYTTTSAPLYQAAASPFASTSWDNSALIAALNSLMQQGGWVMDSGASSHMTNDDCNISFTAPLSSPHFVTVGNGQTVPISSSDNGTEFVNSAVESLLATHGTALRLSCPYTSQQNGKAERAICTLNDTMRALLFHAHLPSTFWAEALATTTYLINRRPCKAITSPLGTAMGFLSSALGLPLRRPTSSHAFDNARSFGSRHGHPRTAGRCFSATSLGCCSYGSSPARRGATPACRGTAPACRGLEPACRGSPPGCRASFPCHGTRRCCVTQRHRRCLDTACSSAHDTVWPGAATP</sequence>
<dbReference type="Proteomes" id="UP001231189">
    <property type="component" value="Unassembled WGS sequence"/>
</dbReference>
<dbReference type="PANTHER" id="PTHR47481:SF31">
    <property type="entry name" value="OS01G0873500 PROTEIN"/>
    <property type="match status" value="1"/>
</dbReference>
<dbReference type="InterPro" id="IPR001584">
    <property type="entry name" value="Integrase_cat-core"/>
</dbReference>
<evidence type="ECO:0000256" key="1">
    <source>
        <dbReference type="SAM" id="MobiDB-lite"/>
    </source>
</evidence>
<dbReference type="AlphaFoldDB" id="A0AAD8QHQ5"/>
<evidence type="ECO:0000259" key="2">
    <source>
        <dbReference type="PROSITE" id="PS50994"/>
    </source>
</evidence>
<dbReference type="GO" id="GO:0003676">
    <property type="term" value="F:nucleic acid binding"/>
    <property type="evidence" value="ECO:0007669"/>
    <property type="project" value="InterPro"/>
</dbReference>
<evidence type="ECO:0000313" key="4">
    <source>
        <dbReference type="Proteomes" id="UP001231189"/>
    </source>
</evidence>
<accession>A0AAD8QHQ5</accession>
<dbReference type="SUPFAM" id="SSF53098">
    <property type="entry name" value="Ribonuclease H-like"/>
    <property type="match status" value="1"/>
</dbReference>
<dbReference type="GO" id="GO:0015074">
    <property type="term" value="P:DNA integration"/>
    <property type="evidence" value="ECO:0007669"/>
    <property type="project" value="InterPro"/>
</dbReference>
<comment type="caution">
    <text evidence="3">The sequence shown here is derived from an EMBL/GenBank/DDBJ whole genome shotgun (WGS) entry which is preliminary data.</text>
</comment>
<dbReference type="PANTHER" id="PTHR47481">
    <property type="match status" value="1"/>
</dbReference>
<proteinExistence type="predicted"/>
<gene>
    <name evidence="3" type="ORF">QYE76_018959</name>
</gene>
<protein>
    <recommendedName>
        <fullName evidence="2">Integrase catalytic domain-containing protein</fullName>
    </recommendedName>
</protein>
<dbReference type="PROSITE" id="PS50994">
    <property type="entry name" value="INTEGRASE"/>
    <property type="match status" value="1"/>
</dbReference>
<organism evidence="3 4">
    <name type="scientific">Lolium multiflorum</name>
    <name type="common">Italian ryegrass</name>
    <name type="synonym">Lolium perenne subsp. multiflorum</name>
    <dbReference type="NCBI Taxonomy" id="4521"/>
    <lineage>
        <taxon>Eukaryota</taxon>
        <taxon>Viridiplantae</taxon>
        <taxon>Streptophyta</taxon>
        <taxon>Embryophyta</taxon>
        <taxon>Tracheophyta</taxon>
        <taxon>Spermatophyta</taxon>
        <taxon>Magnoliopsida</taxon>
        <taxon>Liliopsida</taxon>
        <taxon>Poales</taxon>
        <taxon>Poaceae</taxon>
        <taxon>BOP clade</taxon>
        <taxon>Pooideae</taxon>
        <taxon>Poodae</taxon>
        <taxon>Poeae</taxon>
        <taxon>Poeae Chloroplast Group 2 (Poeae type)</taxon>
        <taxon>Loliodinae</taxon>
        <taxon>Loliinae</taxon>
        <taxon>Lolium</taxon>
    </lineage>
</organism>
<dbReference type="InterPro" id="IPR012337">
    <property type="entry name" value="RNaseH-like_sf"/>
</dbReference>
<dbReference type="InterPro" id="IPR036397">
    <property type="entry name" value="RNaseH_sf"/>
</dbReference>
<feature type="region of interest" description="Disordered" evidence="1">
    <location>
        <begin position="224"/>
        <end position="299"/>
    </location>
</feature>
<dbReference type="Pfam" id="PF14223">
    <property type="entry name" value="Retrotran_gag_2"/>
    <property type="match status" value="1"/>
</dbReference>
<name>A0AAD8QHQ5_LOLMU</name>
<feature type="domain" description="Integrase catalytic" evidence="2">
    <location>
        <begin position="296"/>
        <end position="477"/>
    </location>
</feature>